<sequence>MPIIPIVLLLWCSLVAGDCCVEETWICEGVHHIDLSGRAVIGDYTIKLRDIDNNSAVLVLYHRTQFKDIYTMTDGDTETYFDQFRITALQIENESATVEAYRYGKESVWAKECTDRLKIGENISAGDYLIHIIDFENRTVALGIYTNGTHLASDRFDVGESRIYDEKLKVHLRYLEDEHCTIEAYLRLSTDLVMRIDMLNVYQPDQVIQCSVNIQNTGLPIRNVVLEVVADEQNYTMHYPVIDSNDTFDVAIYPPVLPYQSNLSIVANLTGGIWNGDTYSANCERTVVITPYIIAEKSVAPDELNLSESAMVTTTLKNVGFTDMEVRLTDSIPEGFETGSTTEWTLQLAPNQPQQITYQISPKDAGTFVIPACRAEYGDYAVASHPCRITVHGPSITATKTVLDTLDSHTKKVLIRIGNRGDRAAGVELTDTVPPGIAVISGETGWQGQMLPGEAHNHSYIIQFEDLESLPPATIAVTDGYDYHGIVKSNAVGGAEETAESEDGIETTESESIGNATTAIAETQSRSTTSAMIGSRGLIALLIQIFAVFLCIFLMPIAAGYLILRNQGDSL</sequence>
<name>A0A7G9YJD7_9EURY</name>
<accession>A0A7G9YJD7</accession>
<dbReference type="Pfam" id="PF13584">
    <property type="entry name" value="BatD"/>
    <property type="match status" value="1"/>
</dbReference>
<evidence type="ECO:0000313" key="2">
    <source>
        <dbReference type="EMBL" id="QNO41303.1"/>
    </source>
</evidence>
<keyword evidence="1" id="KW-0472">Membrane</keyword>
<evidence type="ECO:0000313" key="3">
    <source>
        <dbReference type="EMBL" id="QNO48121.1"/>
    </source>
</evidence>
<dbReference type="EMBL" id="MT631311">
    <property type="protein sequence ID" value="QNO48121.1"/>
    <property type="molecule type" value="Genomic_DNA"/>
</dbReference>
<dbReference type="AlphaFoldDB" id="A0A7G9YJD7"/>
<feature type="transmembrane region" description="Helical" evidence="1">
    <location>
        <begin position="538"/>
        <end position="564"/>
    </location>
</feature>
<keyword evidence="1" id="KW-1133">Transmembrane helix</keyword>
<dbReference type="InterPro" id="IPR025738">
    <property type="entry name" value="BatD"/>
</dbReference>
<evidence type="ECO:0008006" key="4">
    <source>
        <dbReference type="Google" id="ProtNLM"/>
    </source>
</evidence>
<organism evidence="3">
    <name type="scientific">Candidatus Methanogaster sp. ANME-2c ERB4</name>
    <dbReference type="NCBI Taxonomy" id="2759911"/>
    <lineage>
        <taxon>Archaea</taxon>
        <taxon>Methanobacteriati</taxon>
        <taxon>Methanobacteriota</taxon>
        <taxon>Stenosarchaea group</taxon>
        <taxon>Methanomicrobia</taxon>
        <taxon>Methanosarcinales</taxon>
        <taxon>ANME-2 cluster</taxon>
        <taxon>Candidatus Methanogasteraceae</taxon>
        <taxon>Candidatus Methanogaster</taxon>
    </lineage>
</organism>
<reference evidence="3" key="1">
    <citation type="submission" date="2020-06" db="EMBL/GenBank/DDBJ databases">
        <title>Unique genomic features of the anaerobic methanotrophic archaea.</title>
        <authorList>
            <person name="Chadwick G.L."/>
            <person name="Skennerton C.T."/>
            <person name="Laso-Perez R."/>
            <person name="Leu A.O."/>
            <person name="Speth D.R."/>
            <person name="Yu H."/>
            <person name="Morgan-Lang C."/>
            <person name="Hatzenpichler R."/>
            <person name="Goudeau D."/>
            <person name="Malmstrom R."/>
            <person name="Brazelton W.J."/>
            <person name="Woyke T."/>
            <person name="Hallam S.J."/>
            <person name="Tyson G.W."/>
            <person name="Wegener G."/>
            <person name="Boetius A."/>
            <person name="Orphan V."/>
        </authorList>
    </citation>
    <scope>NUCLEOTIDE SEQUENCE</scope>
</reference>
<dbReference type="EMBL" id="MT630617">
    <property type="protein sequence ID" value="QNO41303.1"/>
    <property type="molecule type" value="Genomic_DNA"/>
</dbReference>
<proteinExistence type="predicted"/>
<keyword evidence="1" id="KW-0812">Transmembrane</keyword>
<gene>
    <name evidence="2" type="ORF">ABHFMKGO_00007</name>
    <name evidence="3" type="ORF">LLFDKFJJ_00005</name>
</gene>
<protein>
    <recommendedName>
        <fullName evidence="4">DUF11 domain-containing protein</fullName>
    </recommendedName>
</protein>
<evidence type="ECO:0000256" key="1">
    <source>
        <dbReference type="SAM" id="Phobius"/>
    </source>
</evidence>